<name>A0ABP6UX88_9ACTN</name>
<evidence type="ECO:0000313" key="3">
    <source>
        <dbReference type="Proteomes" id="UP001500301"/>
    </source>
</evidence>
<comment type="caution">
    <text evidence="2">The sequence shown here is derived from an EMBL/GenBank/DDBJ whole genome shotgun (WGS) entry which is preliminary data.</text>
</comment>
<dbReference type="Proteomes" id="UP001500301">
    <property type="component" value="Unassembled WGS sequence"/>
</dbReference>
<dbReference type="Pfam" id="PF10370">
    <property type="entry name" value="Rv2993c-like_N"/>
    <property type="match status" value="1"/>
</dbReference>
<proteinExistence type="predicted"/>
<dbReference type="EMBL" id="BAABBB010000004">
    <property type="protein sequence ID" value="GAA3523457.1"/>
    <property type="molecule type" value="Genomic_DNA"/>
</dbReference>
<evidence type="ECO:0000313" key="2">
    <source>
        <dbReference type="EMBL" id="GAA3523457.1"/>
    </source>
</evidence>
<reference evidence="3" key="1">
    <citation type="journal article" date="2019" name="Int. J. Syst. Evol. Microbiol.">
        <title>The Global Catalogue of Microorganisms (GCM) 10K type strain sequencing project: providing services to taxonomists for standard genome sequencing and annotation.</title>
        <authorList>
            <consortium name="The Broad Institute Genomics Platform"/>
            <consortium name="The Broad Institute Genome Sequencing Center for Infectious Disease"/>
            <person name="Wu L."/>
            <person name="Ma J."/>
        </authorList>
    </citation>
    <scope>NUCLEOTIDE SEQUENCE [LARGE SCALE GENOMIC DNA]</scope>
    <source>
        <strain evidence="3">JCM 17460</strain>
    </source>
</reference>
<dbReference type="RefSeq" id="WP_218232780.1">
    <property type="nucleotide sequence ID" value="NZ_BAABBB010000004.1"/>
</dbReference>
<organism evidence="2 3">
    <name type="scientific">Nocardioides daeguensis</name>
    <dbReference type="NCBI Taxonomy" id="908359"/>
    <lineage>
        <taxon>Bacteria</taxon>
        <taxon>Bacillati</taxon>
        <taxon>Actinomycetota</taxon>
        <taxon>Actinomycetes</taxon>
        <taxon>Propionibacteriales</taxon>
        <taxon>Nocardioidaceae</taxon>
        <taxon>Nocardioides</taxon>
    </lineage>
</organism>
<sequence>MRITTFRHVGGIGWGLVEGDGIVDLSADPSLPYADASEALRSETVLDLAMSACGLAPQHRLEEVTLLAPLPAPGRVLLADGGRITHLPQPVVHAAGSEVPDGLRMLAVVIGSPTRQVAVERAVEHLLGAADAVLGNDRLALGPWVVSRDETGDLDLLHNAERGLADIVSEASWQWSLSSGDVVLLPGA</sequence>
<protein>
    <recommendedName>
        <fullName evidence="1">Rv2993c-like N-terminal domain-containing protein</fullName>
    </recommendedName>
</protein>
<dbReference type="InterPro" id="IPR018833">
    <property type="entry name" value="Rv2993c-like_N"/>
</dbReference>
<gene>
    <name evidence="2" type="ORF">GCM10022263_09740</name>
</gene>
<keyword evidence="3" id="KW-1185">Reference proteome</keyword>
<accession>A0ABP6UX88</accession>
<feature type="domain" description="Rv2993c-like N-terminal" evidence="1">
    <location>
        <begin position="1"/>
        <end position="69"/>
    </location>
</feature>
<evidence type="ECO:0000259" key="1">
    <source>
        <dbReference type="Pfam" id="PF10370"/>
    </source>
</evidence>